<dbReference type="PROSITE" id="PS50011">
    <property type="entry name" value="PROTEIN_KINASE_DOM"/>
    <property type="match status" value="1"/>
</dbReference>
<feature type="non-terminal residue" evidence="3">
    <location>
        <position position="271"/>
    </location>
</feature>
<feature type="region of interest" description="Disordered" evidence="1">
    <location>
        <begin position="1"/>
        <end position="23"/>
    </location>
</feature>
<dbReference type="GO" id="GO:0005524">
    <property type="term" value="F:ATP binding"/>
    <property type="evidence" value="ECO:0007669"/>
    <property type="project" value="InterPro"/>
</dbReference>
<feature type="domain" description="Protein kinase" evidence="2">
    <location>
        <begin position="107"/>
        <end position="271"/>
    </location>
</feature>
<feature type="region of interest" description="Disordered" evidence="1">
    <location>
        <begin position="44"/>
        <end position="63"/>
    </location>
</feature>
<dbReference type="AlphaFoldDB" id="A0AAW0Y269"/>
<gene>
    <name evidence="3" type="ORF">OTU49_017276</name>
</gene>
<name>A0AAW0Y269_CHEQU</name>
<dbReference type="Pfam" id="PF07714">
    <property type="entry name" value="PK_Tyr_Ser-Thr"/>
    <property type="match status" value="1"/>
</dbReference>
<dbReference type="Gene3D" id="1.10.510.10">
    <property type="entry name" value="Transferase(Phosphotransferase) domain 1"/>
    <property type="match status" value="1"/>
</dbReference>
<dbReference type="Proteomes" id="UP001445076">
    <property type="component" value="Unassembled WGS sequence"/>
</dbReference>
<evidence type="ECO:0000313" key="4">
    <source>
        <dbReference type="Proteomes" id="UP001445076"/>
    </source>
</evidence>
<dbReference type="Gene3D" id="3.30.200.20">
    <property type="entry name" value="Phosphorylase Kinase, domain 1"/>
    <property type="match status" value="1"/>
</dbReference>
<keyword evidence="4" id="KW-1185">Reference proteome</keyword>
<dbReference type="SUPFAM" id="SSF56112">
    <property type="entry name" value="Protein kinase-like (PK-like)"/>
    <property type="match status" value="1"/>
</dbReference>
<dbReference type="InterPro" id="IPR011009">
    <property type="entry name" value="Kinase-like_dom_sf"/>
</dbReference>
<sequence>MAKVEGREDDFFAKTADGQEADSETQLLMKDSLDMLNDTASYVSANFKRPPSTSPLTSPSKKPKLDVTLLQDKSAEFAENFCPPDSETKTGGSTSDTVIPVLSWSSLDIKKRLGRGGCGETSKAILKQNDGSTTTVVVKEFFGDIYVEEAVKEARALLKVDGAGGVPKLYGIIYEPLAIVMSYCTGITFSKFILKNSLEDCLMAYKAAKEALKDFHKTDFAHNDITESNIMIRKKGQNYIAHLIDLGNAVDKTQKPKLYKKKKENDKKYLK</sequence>
<comment type="caution">
    <text evidence="3">The sequence shown here is derived from an EMBL/GenBank/DDBJ whole genome shotgun (WGS) entry which is preliminary data.</text>
</comment>
<proteinExistence type="predicted"/>
<dbReference type="EMBL" id="JARKIK010000018">
    <property type="protein sequence ID" value="KAK8746163.1"/>
    <property type="molecule type" value="Genomic_DNA"/>
</dbReference>
<evidence type="ECO:0000313" key="3">
    <source>
        <dbReference type="EMBL" id="KAK8746163.1"/>
    </source>
</evidence>
<feature type="compositionally biased region" description="Low complexity" evidence="1">
    <location>
        <begin position="50"/>
        <end position="60"/>
    </location>
</feature>
<evidence type="ECO:0000259" key="2">
    <source>
        <dbReference type="PROSITE" id="PS50011"/>
    </source>
</evidence>
<feature type="compositionally biased region" description="Basic and acidic residues" evidence="1">
    <location>
        <begin position="1"/>
        <end position="12"/>
    </location>
</feature>
<evidence type="ECO:0000256" key="1">
    <source>
        <dbReference type="SAM" id="MobiDB-lite"/>
    </source>
</evidence>
<dbReference type="GO" id="GO:0004672">
    <property type="term" value="F:protein kinase activity"/>
    <property type="evidence" value="ECO:0007669"/>
    <property type="project" value="InterPro"/>
</dbReference>
<reference evidence="3 4" key="1">
    <citation type="journal article" date="2024" name="BMC Genomics">
        <title>Genome assembly of redclaw crayfish (Cherax quadricarinatus) provides insights into its immune adaptation and hypoxia tolerance.</title>
        <authorList>
            <person name="Liu Z."/>
            <person name="Zheng J."/>
            <person name="Li H."/>
            <person name="Fang K."/>
            <person name="Wang S."/>
            <person name="He J."/>
            <person name="Zhou D."/>
            <person name="Weng S."/>
            <person name="Chi M."/>
            <person name="Gu Z."/>
            <person name="He J."/>
            <person name="Li F."/>
            <person name="Wang M."/>
        </authorList>
    </citation>
    <scope>NUCLEOTIDE SEQUENCE [LARGE SCALE GENOMIC DNA]</scope>
    <source>
        <strain evidence="3">ZL_2023a</strain>
    </source>
</reference>
<dbReference type="InterPro" id="IPR000719">
    <property type="entry name" value="Prot_kinase_dom"/>
</dbReference>
<dbReference type="InterPro" id="IPR001245">
    <property type="entry name" value="Ser-Thr/Tyr_kinase_cat_dom"/>
</dbReference>
<protein>
    <recommendedName>
        <fullName evidence="2">Protein kinase domain-containing protein</fullName>
    </recommendedName>
</protein>
<accession>A0AAW0Y269</accession>
<organism evidence="3 4">
    <name type="scientific">Cherax quadricarinatus</name>
    <name type="common">Australian red claw crayfish</name>
    <dbReference type="NCBI Taxonomy" id="27406"/>
    <lineage>
        <taxon>Eukaryota</taxon>
        <taxon>Metazoa</taxon>
        <taxon>Ecdysozoa</taxon>
        <taxon>Arthropoda</taxon>
        <taxon>Crustacea</taxon>
        <taxon>Multicrustacea</taxon>
        <taxon>Malacostraca</taxon>
        <taxon>Eumalacostraca</taxon>
        <taxon>Eucarida</taxon>
        <taxon>Decapoda</taxon>
        <taxon>Pleocyemata</taxon>
        <taxon>Astacidea</taxon>
        <taxon>Parastacoidea</taxon>
        <taxon>Parastacidae</taxon>
        <taxon>Cherax</taxon>
    </lineage>
</organism>